<protein>
    <submittedName>
        <fullName evidence="2">Uncharacterized protein</fullName>
    </submittedName>
</protein>
<keyword evidence="1" id="KW-0472">Membrane</keyword>
<name>A0A6J5N028_9CAUD</name>
<evidence type="ECO:0000256" key="1">
    <source>
        <dbReference type="SAM" id="Phobius"/>
    </source>
</evidence>
<reference evidence="2" key="1">
    <citation type="submission" date="2020-04" db="EMBL/GenBank/DDBJ databases">
        <authorList>
            <person name="Chiriac C."/>
            <person name="Salcher M."/>
            <person name="Ghai R."/>
            <person name="Kavagutti S V."/>
        </authorList>
    </citation>
    <scope>NUCLEOTIDE SEQUENCE</scope>
</reference>
<organism evidence="2">
    <name type="scientific">uncultured Caudovirales phage</name>
    <dbReference type="NCBI Taxonomy" id="2100421"/>
    <lineage>
        <taxon>Viruses</taxon>
        <taxon>Duplodnaviria</taxon>
        <taxon>Heunggongvirae</taxon>
        <taxon>Uroviricota</taxon>
        <taxon>Caudoviricetes</taxon>
        <taxon>Peduoviridae</taxon>
        <taxon>Maltschvirus</taxon>
        <taxon>Maltschvirus maltsch</taxon>
    </lineage>
</organism>
<sequence length="45" mass="5298">MNVLMRLLVVWIEGVVIGVAFYLCLLVLMNWLQKTFNLKDKTERS</sequence>
<accession>A0A6J5N028</accession>
<evidence type="ECO:0000313" key="2">
    <source>
        <dbReference type="EMBL" id="CAB4152925.1"/>
    </source>
</evidence>
<proteinExistence type="predicted"/>
<keyword evidence="1" id="KW-0812">Transmembrane</keyword>
<keyword evidence="1" id="KW-1133">Transmembrane helix</keyword>
<gene>
    <name evidence="2" type="ORF">UFOVP605_31</name>
</gene>
<feature type="transmembrane region" description="Helical" evidence="1">
    <location>
        <begin position="7"/>
        <end position="32"/>
    </location>
</feature>
<dbReference type="EMBL" id="LR796592">
    <property type="protein sequence ID" value="CAB4152925.1"/>
    <property type="molecule type" value="Genomic_DNA"/>
</dbReference>